<dbReference type="EMBL" id="ML736203">
    <property type="protein sequence ID" value="KAE8378781.1"/>
    <property type="molecule type" value="Genomic_DNA"/>
</dbReference>
<gene>
    <name evidence="2" type="ORF">BDV26DRAFT_291902</name>
</gene>
<evidence type="ECO:0000313" key="3">
    <source>
        <dbReference type="Proteomes" id="UP000326198"/>
    </source>
</evidence>
<accession>A0A5N7BAL3</accession>
<organism evidence="2 3">
    <name type="scientific">Aspergillus bertholletiae</name>
    <dbReference type="NCBI Taxonomy" id="1226010"/>
    <lineage>
        <taxon>Eukaryota</taxon>
        <taxon>Fungi</taxon>
        <taxon>Dikarya</taxon>
        <taxon>Ascomycota</taxon>
        <taxon>Pezizomycotina</taxon>
        <taxon>Eurotiomycetes</taxon>
        <taxon>Eurotiomycetidae</taxon>
        <taxon>Eurotiales</taxon>
        <taxon>Aspergillaceae</taxon>
        <taxon>Aspergillus</taxon>
        <taxon>Aspergillus subgen. Circumdati</taxon>
    </lineage>
</organism>
<dbReference type="Proteomes" id="UP000326198">
    <property type="component" value="Unassembled WGS sequence"/>
</dbReference>
<dbReference type="AlphaFoldDB" id="A0A5N7BAL3"/>
<name>A0A5N7BAL3_9EURO</name>
<proteinExistence type="predicted"/>
<keyword evidence="3" id="KW-1185">Reference proteome</keyword>
<feature type="region of interest" description="Disordered" evidence="1">
    <location>
        <begin position="1"/>
        <end position="26"/>
    </location>
</feature>
<reference evidence="2 3" key="1">
    <citation type="submission" date="2019-04" db="EMBL/GenBank/DDBJ databases">
        <title>Friends and foes A comparative genomics studyof 23 Aspergillus species from section Flavi.</title>
        <authorList>
            <consortium name="DOE Joint Genome Institute"/>
            <person name="Kjaerbolling I."/>
            <person name="Vesth T."/>
            <person name="Frisvad J.C."/>
            <person name="Nybo J.L."/>
            <person name="Theobald S."/>
            <person name="Kildgaard S."/>
            <person name="Isbrandt T."/>
            <person name="Kuo A."/>
            <person name="Sato A."/>
            <person name="Lyhne E.K."/>
            <person name="Kogle M.E."/>
            <person name="Wiebenga A."/>
            <person name="Kun R.S."/>
            <person name="Lubbers R.J."/>
            <person name="Makela M.R."/>
            <person name="Barry K."/>
            <person name="Chovatia M."/>
            <person name="Clum A."/>
            <person name="Daum C."/>
            <person name="Haridas S."/>
            <person name="He G."/>
            <person name="LaButti K."/>
            <person name="Lipzen A."/>
            <person name="Mondo S."/>
            <person name="Riley R."/>
            <person name="Salamov A."/>
            <person name="Simmons B.A."/>
            <person name="Magnuson J.K."/>
            <person name="Henrissat B."/>
            <person name="Mortensen U.H."/>
            <person name="Larsen T.O."/>
            <person name="Devries R.P."/>
            <person name="Grigoriev I.V."/>
            <person name="Machida M."/>
            <person name="Baker S.E."/>
            <person name="Andersen M.R."/>
        </authorList>
    </citation>
    <scope>NUCLEOTIDE SEQUENCE [LARGE SCALE GENOMIC DNA]</scope>
    <source>
        <strain evidence="2 3">IBT 29228</strain>
    </source>
</reference>
<sequence>MMALSGQQPEHWAEGDESGHWDMKHGGRGQMLGRKLFGSLQAKSTGTEVENPLSLVETRMTDVPAASICEQEWDEGIHGDAKAPDQPIFVRYQLNPADRPIAIATSLKKKPYCGQARRGSCVKLSASFIIDLDHWSLLCLIAPDKSPTAVHAMMPLWQLRAIAGAELA</sequence>
<protein>
    <submittedName>
        <fullName evidence="2">Uncharacterized protein</fullName>
    </submittedName>
</protein>
<feature type="compositionally biased region" description="Basic and acidic residues" evidence="1">
    <location>
        <begin position="11"/>
        <end position="25"/>
    </location>
</feature>
<evidence type="ECO:0000313" key="2">
    <source>
        <dbReference type="EMBL" id="KAE8378781.1"/>
    </source>
</evidence>
<dbReference type="OrthoDB" id="10436425at2759"/>
<evidence type="ECO:0000256" key="1">
    <source>
        <dbReference type="SAM" id="MobiDB-lite"/>
    </source>
</evidence>